<evidence type="ECO:0000256" key="2">
    <source>
        <dbReference type="ARBA" id="ARBA00007802"/>
    </source>
</evidence>
<dbReference type="Pfam" id="PF04610">
    <property type="entry name" value="TrbL"/>
    <property type="match status" value="1"/>
</dbReference>
<keyword evidence="9" id="KW-1185">Reference proteome</keyword>
<feature type="transmembrane region" description="Helical" evidence="7">
    <location>
        <begin position="272"/>
        <end position="294"/>
    </location>
</feature>
<organism evidence="8 9">
    <name type="scientific">Caulobacter hibisci</name>
    <dbReference type="NCBI Taxonomy" id="2035993"/>
    <lineage>
        <taxon>Bacteria</taxon>
        <taxon>Pseudomonadati</taxon>
        <taxon>Pseudomonadota</taxon>
        <taxon>Alphaproteobacteria</taxon>
        <taxon>Caulobacterales</taxon>
        <taxon>Caulobacteraceae</taxon>
        <taxon>Caulobacter</taxon>
    </lineage>
</organism>
<keyword evidence="3 7" id="KW-0812">Transmembrane</keyword>
<feature type="compositionally biased region" description="Gly residues" evidence="6">
    <location>
        <begin position="356"/>
        <end position="369"/>
    </location>
</feature>
<dbReference type="InterPro" id="IPR014150">
    <property type="entry name" value="Conjugal_tfr_TrbL"/>
</dbReference>
<dbReference type="NCBIfam" id="TIGR02783">
    <property type="entry name" value="TrbL_P"/>
    <property type="match status" value="1"/>
</dbReference>
<feature type="compositionally biased region" description="Pro residues" evidence="6">
    <location>
        <begin position="346"/>
        <end position="355"/>
    </location>
</feature>
<evidence type="ECO:0000256" key="4">
    <source>
        <dbReference type="ARBA" id="ARBA00022989"/>
    </source>
</evidence>
<reference evidence="8 9" key="1">
    <citation type="submission" date="2020-11" db="EMBL/GenBank/DDBJ databases">
        <title>genome sequence of strain KACC 18849.</title>
        <authorList>
            <person name="Gao J."/>
            <person name="Zhang X."/>
        </authorList>
    </citation>
    <scope>NUCLEOTIDE SEQUENCE [LARGE SCALE GENOMIC DNA]</scope>
    <source>
        <strain evidence="8 9">KACC 18849</strain>
    </source>
</reference>
<evidence type="ECO:0000256" key="3">
    <source>
        <dbReference type="ARBA" id="ARBA00022692"/>
    </source>
</evidence>
<evidence type="ECO:0000256" key="6">
    <source>
        <dbReference type="SAM" id="MobiDB-lite"/>
    </source>
</evidence>
<sequence length="458" mass="44350">MSTASPAALDAFLNRYTAQVGGGFATIAGDVHAIFSALVVISLGLSGLLWALDENQNVPAALIRKILLIGFFAWLISGWHDMSLTVVNGFAALGLKAGGGALSVGDLMHSPSKVIIDGLKVAFALLKYIGKLASEGMGVGFFTHIDAILVTALAAVGIILAFAVLGIHLAVTIIEFYIVTLIGFVTVPFGILTQTAFLSERAIGYVVAIGVKVMAMAIVVSIGETLFASYIVSAEPDWSESCGLLIAALAFCMLGFRIPSVAAALITGGPQLSAGAAASAAVGVAATVGGAALAGRWAAGGAGAGTAASAARGAAGLRARLGAIGGASGAQGGASGAGPSGGGSPPGAPSAPSPPGGGSAGGSGGGQAGDGASPAAGPGPSPGPDLSGVVARAKASFSPAKDDEAPSEAGPGSTQGAGAARRTRARRGAAGVAGAPWRGQADDGPAGMPQIHPPSDDD</sequence>
<feature type="transmembrane region" description="Helical" evidence="7">
    <location>
        <begin position="176"/>
        <end position="197"/>
    </location>
</feature>
<proteinExistence type="inferred from homology"/>
<feature type="compositionally biased region" description="Low complexity" evidence="6">
    <location>
        <begin position="428"/>
        <end position="439"/>
    </location>
</feature>
<feature type="region of interest" description="Disordered" evidence="6">
    <location>
        <begin position="328"/>
        <end position="458"/>
    </location>
</feature>
<accession>A0ABS0SX39</accession>
<feature type="compositionally biased region" description="Gly residues" evidence="6">
    <location>
        <begin position="328"/>
        <end position="345"/>
    </location>
</feature>
<dbReference type="InterPro" id="IPR007688">
    <property type="entry name" value="Conjugal_tfr_TrbL/VirB6"/>
</dbReference>
<comment type="caution">
    <text evidence="8">The sequence shown here is derived from an EMBL/GenBank/DDBJ whole genome shotgun (WGS) entry which is preliminary data.</text>
</comment>
<evidence type="ECO:0000313" key="8">
    <source>
        <dbReference type="EMBL" id="MBI1684207.1"/>
    </source>
</evidence>
<dbReference type="EMBL" id="JADWOX010000006">
    <property type="protein sequence ID" value="MBI1684207.1"/>
    <property type="molecule type" value="Genomic_DNA"/>
</dbReference>
<dbReference type="RefSeq" id="WP_198576129.1">
    <property type="nucleotide sequence ID" value="NZ_JADWOX010000006.1"/>
</dbReference>
<comment type="similarity">
    <text evidence="2">Belongs to the TrbL/VirB6 family.</text>
</comment>
<feature type="transmembrane region" description="Helical" evidence="7">
    <location>
        <begin position="62"/>
        <end position="80"/>
    </location>
</feature>
<evidence type="ECO:0000256" key="1">
    <source>
        <dbReference type="ARBA" id="ARBA00004141"/>
    </source>
</evidence>
<evidence type="ECO:0000256" key="5">
    <source>
        <dbReference type="ARBA" id="ARBA00023136"/>
    </source>
</evidence>
<gene>
    <name evidence="8" type="primary">trbL</name>
    <name evidence="8" type="ORF">I4Q42_11065</name>
</gene>
<evidence type="ECO:0000313" key="9">
    <source>
        <dbReference type="Proteomes" id="UP000639859"/>
    </source>
</evidence>
<feature type="transmembrane region" description="Helical" evidence="7">
    <location>
        <begin position="203"/>
        <end position="232"/>
    </location>
</feature>
<feature type="transmembrane region" description="Helical" evidence="7">
    <location>
        <begin position="244"/>
        <end position="266"/>
    </location>
</feature>
<keyword evidence="4 7" id="KW-1133">Transmembrane helix</keyword>
<comment type="subcellular location">
    <subcellularLocation>
        <location evidence="1">Membrane</location>
        <topology evidence="1">Multi-pass membrane protein</topology>
    </subcellularLocation>
</comment>
<keyword evidence="5 7" id="KW-0472">Membrane</keyword>
<evidence type="ECO:0000256" key="7">
    <source>
        <dbReference type="SAM" id="Phobius"/>
    </source>
</evidence>
<protein>
    <submittedName>
        <fullName evidence="8">P-type conjugative transfer protein TrbL</fullName>
    </submittedName>
</protein>
<feature type="transmembrane region" description="Helical" evidence="7">
    <location>
        <begin position="147"/>
        <end position="169"/>
    </location>
</feature>
<dbReference type="Proteomes" id="UP000639859">
    <property type="component" value="Unassembled WGS sequence"/>
</dbReference>
<name>A0ABS0SX39_9CAUL</name>
<feature type="transmembrane region" description="Helical" evidence="7">
    <location>
        <begin position="31"/>
        <end position="50"/>
    </location>
</feature>